<dbReference type="EMBL" id="MN739404">
    <property type="protein sequence ID" value="QHT03005.1"/>
    <property type="molecule type" value="Genomic_DNA"/>
</dbReference>
<proteinExistence type="predicted"/>
<name>A0A6C0CHH2_9ZZZZ</name>
<sequence>MDYIIMIHENKIYKIDKEPYETDENTYIRGWFIINNFNKFKDVELISRSIIYLNESKNNMKYIV</sequence>
<organism evidence="1">
    <name type="scientific">viral metagenome</name>
    <dbReference type="NCBI Taxonomy" id="1070528"/>
    <lineage>
        <taxon>unclassified sequences</taxon>
        <taxon>metagenomes</taxon>
        <taxon>organismal metagenomes</taxon>
    </lineage>
</organism>
<reference evidence="1" key="1">
    <citation type="journal article" date="2020" name="Nature">
        <title>Giant virus diversity and host interactions through global metagenomics.</title>
        <authorList>
            <person name="Schulz F."/>
            <person name="Roux S."/>
            <person name="Paez-Espino D."/>
            <person name="Jungbluth S."/>
            <person name="Walsh D.A."/>
            <person name="Denef V.J."/>
            <person name="McMahon K.D."/>
            <person name="Konstantinidis K.T."/>
            <person name="Eloe-Fadrosh E.A."/>
            <person name="Kyrpides N.C."/>
            <person name="Woyke T."/>
        </authorList>
    </citation>
    <scope>NUCLEOTIDE SEQUENCE</scope>
    <source>
        <strain evidence="1">GVMAG-M-3300020727-4</strain>
    </source>
</reference>
<evidence type="ECO:0000313" key="1">
    <source>
        <dbReference type="EMBL" id="QHT03005.1"/>
    </source>
</evidence>
<dbReference type="AlphaFoldDB" id="A0A6C0CHH2"/>
<protein>
    <submittedName>
        <fullName evidence="1">Uncharacterized protein</fullName>
    </submittedName>
</protein>
<accession>A0A6C0CHH2</accession>